<feature type="domain" description="ACT" evidence="5">
    <location>
        <begin position="1"/>
        <end position="76"/>
    </location>
</feature>
<dbReference type="CDD" id="cd08648">
    <property type="entry name" value="FMT_core_Formyl-FH4-Hydrolase_C"/>
    <property type="match status" value="1"/>
</dbReference>
<dbReference type="InterPro" id="IPR002376">
    <property type="entry name" value="Formyl_transf_N"/>
</dbReference>
<evidence type="ECO:0000313" key="7">
    <source>
        <dbReference type="Proteomes" id="UP000322084"/>
    </source>
</evidence>
<dbReference type="Pfam" id="PF00551">
    <property type="entry name" value="Formyl_trans_N"/>
    <property type="match status" value="1"/>
</dbReference>
<dbReference type="PRINTS" id="PR01575">
    <property type="entry name" value="FFH4HYDRLASE"/>
</dbReference>
<dbReference type="GO" id="GO:0006189">
    <property type="term" value="P:'de novo' IMP biosynthetic process"/>
    <property type="evidence" value="ECO:0007669"/>
    <property type="project" value="UniProtKB-UniRule"/>
</dbReference>
<keyword evidence="1 3" id="KW-0554">One-carbon metabolism</keyword>
<dbReference type="Gene3D" id="3.40.50.170">
    <property type="entry name" value="Formyl transferase, N-terminal domain"/>
    <property type="match status" value="1"/>
</dbReference>
<dbReference type="PROSITE" id="PS51671">
    <property type="entry name" value="ACT"/>
    <property type="match status" value="1"/>
</dbReference>
<evidence type="ECO:0000313" key="6">
    <source>
        <dbReference type="EMBL" id="GEQ98257.1"/>
    </source>
</evidence>
<comment type="pathway">
    <text evidence="3">Purine metabolism; IMP biosynthesis via de novo pathway; formate from 10-formyl-5,6,7,8-tetrahydrofolate: step 1/1.</text>
</comment>
<proteinExistence type="inferred from homology"/>
<dbReference type="UniPathway" id="UPA00074">
    <property type="reaction ID" value="UER00170"/>
</dbReference>
<dbReference type="InterPro" id="IPR004810">
    <property type="entry name" value="PurU"/>
</dbReference>
<dbReference type="EMBL" id="BKCL01000005">
    <property type="protein sequence ID" value="GEQ98257.1"/>
    <property type="molecule type" value="Genomic_DNA"/>
</dbReference>
<dbReference type="AlphaFoldDB" id="A0A5A7MQR5"/>
<dbReference type="EC" id="3.5.1.10" evidence="3 4"/>
<gene>
    <name evidence="3 6" type="primary">purU</name>
    <name evidence="6" type="ORF">JCM17844_18940</name>
</gene>
<comment type="catalytic activity">
    <reaction evidence="3">
        <text>(6R)-10-formyltetrahydrofolate + H2O = (6S)-5,6,7,8-tetrahydrofolate + formate + H(+)</text>
        <dbReference type="Rhea" id="RHEA:19833"/>
        <dbReference type="ChEBI" id="CHEBI:15377"/>
        <dbReference type="ChEBI" id="CHEBI:15378"/>
        <dbReference type="ChEBI" id="CHEBI:15740"/>
        <dbReference type="ChEBI" id="CHEBI:57453"/>
        <dbReference type="ChEBI" id="CHEBI:195366"/>
        <dbReference type="EC" id="3.5.1.10"/>
    </reaction>
</comment>
<evidence type="ECO:0000256" key="1">
    <source>
        <dbReference type="ARBA" id="ARBA00022563"/>
    </source>
</evidence>
<dbReference type="PIRSF" id="PIRSF036480">
    <property type="entry name" value="FormyFH4_hydr"/>
    <property type="match status" value="1"/>
</dbReference>
<evidence type="ECO:0000256" key="4">
    <source>
        <dbReference type="NCBIfam" id="TIGR00655"/>
    </source>
</evidence>
<dbReference type="GO" id="GO:0008864">
    <property type="term" value="F:formyltetrahydrofolate deformylase activity"/>
    <property type="evidence" value="ECO:0007669"/>
    <property type="project" value="UniProtKB-UniRule"/>
</dbReference>
<comment type="caution">
    <text evidence="6">The sequence shown here is derived from an EMBL/GenBank/DDBJ whole genome shotgun (WGS) entry which is preliminary data.</text>
</comment>
<dbReference type="SUPFAM" id="SSF55021">
    <property type="entry name" value="ACT-like"/>
    <property type="match status" value="1"/>
</dbReference>
<dbReference type="InterPro" id="IPR041729">
    <property type="entry name" value="Formyl-FH4-Hydrolase_C"/>
</dbReference>
<keyword evidence="2 3" id="KW-0378">Hydrolase</keyword>
<dbReference type="Pfam" id="PF01842">
    <property type="entry name" value="ACT"/>
    <property type="match status" value="1"/>
</dbReference>
<dbReference type="Gene3D" id="3.30.70.260">
    <property type="match status" value="1"/>
</dbReference>
<sequence>MRCADQPGILARVTGFLYDREGDVRDAAQFGDPSTGLFFVRIHFRLPDGADSSAVRQDFEAFAKPFGIQWVIRRWERRLPVMIAVSKAGHCLNDLLHRWRIGALPIKVMGVISNHETMRPLVEWHDVPFHYVPVQADTKREQEAAMLDVFESSGAELLVLARYMQILSPEMCTALSGRCINIHHSFLPSFKGARPYHRAHELGVKLIGATAHYVTPDLDEGPIIEQDVRRVSHAHSPQDLVAIGRDTEASVLARAVKWHAERRIMLNGRKTVVFT</sequence>
<reference evidence="6 7" key="1">
    <citation type="submission" date="2019-09" db="EMBL/GenBank/DDBJ databases">
        <title>NBRP : Genome information of microbial organism related human and environment.</title>
        <authorList>
            <person name="Hattori M."/>
            <person name="Oshima K."/>
            <person name="Inaba H."/>
            <person name="Suda W."/>
            <person name="Sakamoto M."/>
            <person name="Iino T."/>
            <person name="Kitahara M."/>
            <person name="Oshida Y."/>
            <person name="Iida T."/>
            <person name="Kudo T."/>
            <person name="Itoh T."/>
            <person name="Ohkuma M."/>
        </authorList>
    </citation>
    <scope>NUCLEOTIDE SEQUENCE [LARGE SCALE GENOMIC DNA]</scope>
    <source>
        <strain evidence="6 7">Hi-2</strain>
    </source>
</reference>
<dbReference type="InterPro" id="IPR045865">
    <property type="entry name" value="ACT-like_dom_sf"/>
</dbReference>
<evidence type="ECO:0000256" key="3">
    <source>
        <dbReference type="HAMAP-Rule" id="MF_01927"/>
    </source>
</evidence>
<accession>A0A5A7MQR5</accession>
<dbReference type="NCBIfam" id="TIGR00655">
    <property type="entry name" value="PurU"/>
    <property type="match status" value="1"/>
</dbReference>
<evidence type="ECO:0000256" key="2">
    <source>
        <dbReference type="ARBA" id="ARBA00022801"/>
    </source>
</evidence>
<dbReference type="PANTHER" id="PTHR42706:SF1">
    <property type="entry name" value="FORMYLTETRAHYDROFOLATE DEFORMYLASE 2, MITOCHONDRIAL"/>
    <property type="match status" value="1"/>
</dbReference>
<organism evidence="6 7">
    <name type="scientific">Iodidimonas gelatinilytica</name>
    <dbReference type="NCBI Taxonomy" id="1236966"/>
    <lineage>
        <taxon>Bacteria</taxon>
        <taxon>Pseudomonadati</taxon>
        <taxon>Pseudomonadota</taxon>
        <taxon>Alphaproteobacteria</taxon>
        <taxon>Iodidimonadales</taxon>
        <taxon>Iodidimonadaceae</taxon>
        <taxon>Iodidimonas</taxon>
    </lineage>
</organism>
<dbReference type="PANTHER" id="PTHR42706">
    <property type="entry name" value="FORMYLTETRAHYDROFOLATE DEFORMYLASE"/>
    <property type="match status" value="1"/>
</dbReference>
<dbReference type="HAMAP" id="MF_01927">
    <property type="entry name" value="PurU"/>
    <property type="match status" value="1"/>
</dbReference>
<dbReference type="CDD" id="cd04875">
    <property type="entry name" value="ACT_F4HF-DF"/>
    <property type="match status" value="1"/>
</dbReference>
<dbReference type="InterPro" id="IPR002912">
    <property type="entry name" value="ACT_dom"/>
</dbReference>
<dbReference type="GO" id="GO:0006730">
    <property type="term" value="P:one-carbon metabolic process"/>
    <property type="evidence" value="ECO:0007669"/>
    <property type="project" value="UniProtKB-KW"/>
</dbReference>
<feature type="active site" evidence="3">
    <location>
        <position position="219"/>
    </location>
</feature>
<evidence type="ECO:0000259" key="5">
    <source>
        <dbReference type="PROSITE" id="PS51671"/>
    </source>
</evidence>
<dbReference type="InterPro" id="IPR044074">
    <property type="entry name" value="PurU_ACT"/>
</dbReference>
<dbReference type="NCBIfam" id="NF004684">
    <property type="entry name" value="PRK06027.1"/>
    <property type="match status" value="1"/>
</dbReference>
<protein>
    <recommendedName>
        <fullName evidence="3 4">Formyltetrahydrofolate deformylase</fullName>
        <ecNumber evidence="3 4">3.5.1.10</ecNumber>
    </recommendedName>
    <alternativeName>
        <fullName evidence="3">Formyl-FH(4) hydrolase</fullName>
    </alternativeName>
</protein>
<dbReference type="Proteomes" id="UP000322084">
    <property type="component" value="Unassembled WGS sequence"/>
</dbReference>
<dbReference type="SUPFAM" id="SSF53328">
    <property type="entry name" value="Formyltransferase"/>
    <property type="match status" value="1"/>
</dbReference>
<dbReference type="InterPro" id="IPR036477">
    <property type="entry name" value="Formyl_transf_N_sf"/>
</dbReference>
<name>A0A5A7MQR5_9PROT</name>
<comment type="function">
    <text evidence="3">Catalyzes the hydrolysis of 10-formyltetrahydrofolate (formyl-FH4) to formate and tetrahydrofolate (FH4).</text>
</comment>
<comment type="similarity">
    <text evidence="3">Belongs to the PurU family.</text>
</comment>
<keyword evidence="3" id="KW-0658">Purine biosynthesis</keyword>